<dbReference type="PROSITE" id="PS51257">
    <property type="entry name" value="PROKAR_LIPOPROTEIN"/>
    <property type="match status" value="1"/>
</dbReference>
<protein>
    <recommendedName>
        <fullName evidence="3 8">Beta-lactamase</fullName>
        <ecNumber evidence="3 8">3.5.2.6</ecNumber>
    </recommendedName>
</protein>
<accession>A0A4R7D4N9</accession>
<feature type="modified residue" description="N6-carboxylysine" evidence="7">
    <location>
        <position position="82"/>
    </location>
</feature>
<comment type="catalytic activity">
    <reaction evidence="1 8">
        <text>a beta-lactam + H2O = a substituted beta-amino acid</text>
        <dbReference type="Rhea" id="RHEA:20401"/>
        <dbReference type="ChEBI" id="CHEBI:15377"/>
        <dbReference type="ChEBI" id="CHEBI:35627"/>
        <dbReference type="ChEBI" id="CHEBI:140347"/>
        <dbReference type="EC" id="3.5.2.6"/>
    </reaction>
</comment>
<comment type="similarity">
    <text evidence="2 8">Belongs to the class-D beta-lactamase family.</text>
</comment>
<keyword evidence="6 8" id="KW-0046">Antibiotic resistance</keyword>
<keyword evidence="11" id="KW-1185">Reference proteome</keyword>
<dbReference type="NCBIfam" id="NF012161">
    <property type="entry name" value="bla_class_D_main"/>
    <property type="match status" value="1"/>
</dbReference>
<evidence type="ECO:0000259" key="9">
    <source>
        <dbReference type="Pfam" id="PF00905"/>
    </source>
</evidence>
<evidence type="ECO:0000256" key="3">
    <source>
        <dbReference type="ARBA" id="ARBA00012865"/>
    </source>
</evidence>
<dbReference type="InterPro" id="IPR050515">
    <property type="entry name" value="Beta-lactam/transpept"/>
</dbReference>
<feature type="domain" description="Penicillin-binding protein transpeptidase" evidence="9">
    <location>
        <begin position="76"/>
        <end position="253"/>
    </location>
</feature>
<evidence type="ECO:0000313" key="11">
    <source>
        <dbReference type="Proteomes" id="UP000295274"/>
    </source>
</evidence>
<dbReference type="EMBL" id="SNZW01000014">
    <property type="protein sequence ID" value="TDS15292.1"/>
    <property type="molecule type" value="Genomic_DNA"/>
</dbReference>
<dbReference type="SUPFAM" id="SSF56601">
    <property type="entry name" value="beta-lactamase/transpeptidase-like"/>
    <property type="match status" value="1"/>
</dbReference>
<dbReference type="Proteomes" id="UP000295274">
    <property type="component" value="Unassembled WGS sequence"/>
</dbReference>
<dbReference type="GO" id="GO:0008800">
    <property type="term" value="F:beta-lactamase activity"/>
    <property type="evidence" value="ECO:0007669"/>
    <property type="project" value="UniProtKB-UniRule"/>
</dbReference>
<dbReference type="OrthoDB" id="9762883at2"/>
<dbReference type="InterPro" id="IPR002137">
    <property type="entry name" value="Beta-lactam_class-D_AS"/>
</dbReference>
<dbReference type="GO" id="GO:0046677">
    <property type="term" value="P:response to antibiotic"/>
    <property type="evidence" value="ECO:0007669"/>
    <property type="project" value="UniProtKB-UniRule"/>
</dbReference>
<keyword evidence="5 8" id="KW-0378">Hydrolase</keyword>
<evidence type="ECO:0000256" key="6">
    <source>
        <dbReference type="ARBA" id="ARBA00023251"/>
    </source>
</evidence>
<dbReference type="EC" id="3.5.2.6" evidence="3 8"/>
<dbReference type="InterPro" id="IPR012338">
    <property type="entry name" value="Beta-lactam/transpept-like"/>
</dbReference>
<organism evidence="10 11">
    <name type="scientific">Maribacter caenipelagi</name>
    <dbReference type="NCBI Taxonomy" id="1447781"/>
    <lineage>
        <taxon>Bacteria</taxon>
        <taxon>Pseudomonadati</taxon>
        <taxon>Bacteroidota</taxon>
        <taxon>Flavobacteriia</taxon>
        <taxon>Flavobacteriales</taxon>
        <taxon>Flavobacteriaceae</taxon>
        <taxon>Maribacter</taxon>
    </lineage>
</organism>
<dbReference type="PROSITE" id="PS00337">
    <property type="entry name" value="BETA_LACTAMASE_D"/>
    <property type="match status" value="1"/>
</dbReference>
<feature type="active site" description="Acyl-ester intermediate" evidence="7">
    <location>
        <position position="79"/>
    </location>
</feature>
<sequence>MKTYYLLFLILSISSCRQQHKTNLPVALKSEDNIVLKSEFQTIIDSANVNGAILIYDLHKNIFYSNDFEWTKQGKLPASTFKIANTIIGLESGVIESDSTIFKWDGDEKWLDLWEQDLVLHEAFQFSCVPCYQQVAAKIGPQRMNEYVDKIQYGSLKIDSDNITNFWLEGESRISQMQQIDFLKRFYNKQLPISVRTKKIMRDVMLAEETKNYKLSGKTGLSNSNDQYNGWYVGFIEVGDNIYFFATNLEPKTNETNLQDFIKKRKEVTLSALKEMKVIE</sequence>
<dbReference type="GO" id="GO:0005886">
    <property type="term" value="C:plasma membrane"/>
    <property type="evidence" value="ECO:0007669"/>
    <property type="project" value="TreeGrafter"/>
</dbReference>
<dbReference type="InterPro" id="IPR001460">
    <property type="entry name" value="PCN-bd_Tpept"/>
</dbReference>
<dbReference type="AlphaFoldDB" id="A0A4R7D4N9"/>
<proteinExistence type="inferred from homology"/>
<dbReference type="GO" id="GO:0071555">
    <property type="term" value="P:cell wall organization"/>
    <property type="evidence" value="ECO:0007669"/>
    <property type="project" value="TreeGrafter"/>
</dbReference>
<evidence type="ECO:0000256" key="4">
    <source>
        <dbReference type="ARBA" id="ARBA00022729"/>
    </source>
</evidence>
<evidence type="ECO:0000256" key="5">
    <source>
        <dbReference type="ARBA" id="ARBA00022801"/>
    </source>
</evidence>
<dbReference type="GO" id="GO:0017001">
    <property type="term" value="P:antibiotic catabolic process"/>
    <property type="evidence" value="ECO:0007669"/>
    <property type="project" value="InterPro"/>
</dbReference>
<dbReference type="PANTHER" id="PTHR30627">
    <property type="entry name" value="PEPTIDOGLYCAN D,D-TRANSPEPTIDASE"/>
    <property type="match status" value="1"/>
</dbReference>
<reference evidence="10 11" key="1">
    <citation type="submission" date="2019-03" db="EMBL/GenBank/DDBJ databases">
        <title>Genomic Encyclopedia of Type Strains, Phase III (KMG-III): the genomes of soil and plant-associated and newly described type strains.</title>
        <authorList>
            <person name="Whitman W."/>
        </authorList>
    </citation>
    <scope>NUCLEOTIDE SEQUENCE [LARGE SCALE GENOMIC DNA]</scope>
    <source>
        <strain evidence="10 11">CECT 8455</strain>
    </source>
</reference>
<dbReference type="RefSeq" id="WP_133672907.1">
    <property type="nucleotide sequence ID" value="NZ_SNZW01000014.1"/>
</dbReference>
<dbReference type="PANTHER" id="PTHR30627:SF6">
    <property type="entry name" value="BETA-LACTAMASE YBXI-RELATED"/>
    <property type="match status" value="1"/>
</dbReference>
<evidence type="ECO:0000256" key="2">
    <source>
        <dbReference type="ARBA" id="ARBA00007898"/>
    </source>
</evidence>
<evidence type="ECO:0000256" key="7">
    <source>
        <dbReference type="PIRSR" id="PIRSR602137-50"/>
    </source>
</evidence>
<evidence type="ECO:0000256" key="1">
    <source>
        <dbReference type="ARBA" id="ARBA00001526"/>
    </source>
</evidence>
<evidence type="ECO:0000313" key="10">
    <source>
        <dbReference type="EMBL" id="TDS15292.1"/>
    </source>
</evidence>
<name>A0A4R7D4N9_9FLAO</name>
<dbReference type="Gene3D" id="3.40.710.10">
    <property type="entry name" value="DD-peptidase/beta-lactamase superfamily"/>
    <property type="match status" value="1"/>
</dbReference>
<gene>
    <name evidence="10" type="ORF">DFQ03_1933</name>
</gene>
<dbReference type="GO" id="GO:0008658">
    <property type="term" value="F:penicillin binding"/>
    <property type="evidence" value="ECO:0007669"/>
    <property type="project" value="InterPro"/>
</dbReference>
<keyword evidence="4" id="KW-0732">Signal</keyword>
<evidence type="ECO:0000256" key="8">
    <source>
        <dbReference type="RuleBase" id="RU361140"/>
    </source>
</evidence>
<dbReference type="Pfam" id="PF00905">
    <property type="entry name" value="Transpeptidase"/>
    <property type="match status" value="1"/>
</dbReference>
<comment type="caution">
    <text evidence="10">The sequence shown here is derived from an EMBL/GenBank/DDBJ whole genome shotgun (WGS) entry which is preliminary data.</text>
</comment>